<evidence type="ECO:0000313" key="1">
    <source>
        <dbReference type="EMBL" id="MDQ0270139.1"/>
    </source>
</evidence>
<reference evidence="1 2" key="1">
    <citation type="submission" date="2023-07" db="EMBL/GenBank/DDBJ databases">
        <title>Genomic Encyclopedia of Type Strains, Phase IV (KMG-IV): sequencing the most valuable type-strain genomes for metagenomic binning, comparative biology and taxonomic classification.</title>
        <authorList>
            <person name="Goeker M."/>
        </authorList>
    </citation>
    <scope>NUCLEOTIDE SEQUENCE [LARGE SCALE GENOMIC DNA]</scope>
    <source>
        <strain evidence="1 2">DSM 23494</strain>
    </source>
</reference>
<dbReference type="EMBL" id="JAUSUB010000007">
    <property type="protein sequence ID" value="MDQ0270139.1"/>
    <property type="molecule type" value="Genomic_DNA"/>
</dbReference>
<gene>
    <name evidence="1" type="ORF">J2S17_002014</name>
</gene>
<proteinExistence type="predicted"/>
<comment type="caution">
    <text evidence="1">The sequence shown here is derived from an EMBL/GenBank/DDBJ whole genome shotgun (WGS) entry which is preliminary data.</text>
</comment>
<dbReference type="Proteomes" id="UP001238088">
    <property type="component" value="Unassembled WGS sequence"/>
</dbReference>
<protein>
    <submittedName>
        <fullName evidence="1">Uncharacterized protein</fullName>
    </submittedName>
</protein>
<dbReference type="RefSeq" id="WP_307474299.1">
    <property type="nucleotide sequence ID" value="NZ_JAUSUB010000007.1"/>
</dbReference>
<organism evidence="1 2">
    <name type="scientific">Cytobacillus purgationiresistens</name>
    <dbReference type="NCBI Taxonomy" id="863449"/>
    <lineage>
        <taxon>Bacteria</taxon>
        <taxon>Bacillati</taxon>
        <taxon>Bacillota</taxon>
        <taxon>Bacilli</taxon>
        <taxon>Bacillales</taxon>
        <taxon>Bacillaceae</taxon>
        <taxon>Cytobacillus</taxon>
    </lineage>
</organism>
<sequence length="120" mass="12329">MSVNGKELAGDEAKAFADNMTKNVLSSFNGIFSNLVGDMGSSMPGADAAGSANPLSNLTGGLGQSPLISTTGGIPNMDLNNLVLVIDTSDNRVRVQINGNTLFDLGLADLKNLNNNNSNS</sequence>
<accession>A0ABU0AGZ3</accession>
<keyword evidence="2" id="KW-1185">Reference proteome</keyword>
<name>A0ABU0AGZ3_9BACI</name>
<evidence type="ECO:0000313" key="2">
    <source>
        <dbReference type="Proteomes" id="UP001238088"/>
    </source>
</evidence>